<dbReference type="Gene3D" id="3.20.110.10">
    <property type="entry name" value="Glycoside hydrolase 38, N terminal domain"/>
    <property type="match status" value="1"/>
</dbReference>
<dbReference type="SUPFAM" id="SSF88713">
    <property type="entry name" value="Glycoside hydrolase/deacetylase"/>
    <property type="match status" value="1"/>
</dbReference>
<keyword evidence="6" id="KW-0808">Transferase</keyword>
<keyword evidence="2 3" id="KW-0119">Carbohydrate metabolism</keyword>
<dbReference type="OrthoDB" id="9803279at2"/>
<dbReference type="SUPFAM" id="SSF88688">
    <property type="entry name" value="Families 57/38 glycoside transferase middle domain"/>
    <property type="match status" value="1"/>
</dbReference>
<sequence length="455" mass="47728">MLSLALILELHHPLPGPDDVPGLDWASAAIDGYWPLLRAVSDFAGRPAGAAITIAVSPSWTALAADAGARNAVEIEWRRRDQEAPGWGSRGPVRDLIDRWDGDAVALLRELGESGAVELIATTSTFAWLPSLAGEPAAARAQVCLAAADHARRFGSKPAGIWLPFLGYAPGLESYVGEAGARYFGVAGDALVRGTVLPPASLSAPLITPPGVAAFGVNPAPAESALDAASGYRRDPRYADAAAAGRAAEEQAEHFVSTWTSLAMRDRGASAASDGPVSVAALPAHDLGRDWPAAAWLGEVLSRLSSSPDARAVCLGRHLDLHPTGVVGRPGPSAGGMMAARPGDSDLYDRCRVAAEMLSHAVEHRGDLGPTGRRAVAHMARALLRAQQVDWSLPPGLGVSPEVGLRRAFEQLDRFHALAGMLMTGRPDRDLLDRLDRGPAFLPSIDLDHLAGARL</sequence>
<keyword evidence="6" id="KW-0328">Glycosyltransferase</keyword>
<evidence type="ECO:0000259" key="5">
    <source>
        <dbReference type="Pfam" id="PF09210"/>
    </source>
</evidence>
<evidence type="ECO:0000256" key="1">
    <source>
        <dbReference type="ARBA" id="ARBA00006821"/>
    </source>
</evidence>
<dbReference type="PANTHER" id="PTHR41695:SF1">
    <property type="entry name" value="1,4-ALPHA-GLUCAN BRANCHING ENZYME TK1436"/>
    <property type="match status" value="1"/>
</dbReference>
<dbReference type="InterPro" id="IPR011330">
    <property type="entry name" value="Glyco_hydro/deAcase_b/a-brl"/>
</dbReference>
<dbReference type="Proteomes" id="UP000324233">
    <property type="component" value="Chromosome"/>
</dbReference>
<dbReference type="InterPro" id="IPR004300">
    <property type="entry name" value="Glyco_hydro_57_N"/>
</dbReference>
<protein>
    <submittedName>
        <fullName evidence="6">1,4-alpha-glucan branching enzyme</fullName>
        <ecNumber evidence="6">2.4.1.18</ecNumber>
    </submittedName>
</protein>
<dbReference type="EMBL" id="CP042997">
    <property type="protein sequence ID" value="QEH36156.1"/>
    <property type="molecule type" value="Genomic_DNA"/>
</dbReference>
<dbReference type="KEGG" id="agv:OJF2_47160"/>
<name>A0A5B9W652_9BACT</name>
<keyword evidence="7" id="KW-1185">Reference proteome</keyword>
<dbReference type="GO" id="GO:0030979">
    <property type="term" value="P:alpha-glucan biosynthetic process"/>
    <property type="evidence" value="ECO:0007669"/>
    <property type="project" value="InterPro"/>
</dbReference>
<evidence type="ECO:0000256" key="2">
    <source>
        <dbReference type="ARBA" id="ARBA00023277"/>
    </source>
</evidence>
<evidence type="ECO:0000256" key="3">
    <source>
        <dbReference type="RuleBase" id="RU361196"/>
    </source>
</evidence>
<dbReference type="InterPro" id="IPR040042">
    <property type="entry name" value="Branching_enz_MT3115-like"/>
</dbReference>
<gene>
    <name evidence="6" type="ORF">OJF2_47160</name>
</gene>
<proteinExistence type="inferred from homology"/>
<dbReference type="AlphaFoldDB" id="A0A5B9W652"/>
<reference evidence="6 7" key="1">
    <citation type="submission" date="2019-08" db="EMBL/GenBank/DDBJ databases">
        <title>Deep-cultivation of Planctomycetes and their phenomic and genomic characterization uncovers novel biology.</title>
        <authorList>
            <person name="Wiegand S."/>
            <person name="Jogler M."/>
            <person name="Boedeker C."/>
            <person name="Pinto D."/>
            <person name="Vollmers J."/>
            <person name="Rivas-Marin E."/>
            <person name="Kohn T."/>
            <person name="Peeters S.H."/>
            <person name="Heuer A."/>
            <person name="Rast P."/>
            <person name="Oberbeckmann S."/>
            <person name="Bunk B."/>
            <person name="Jeske O."/>
            <person name="Meyerdierks A."/>
            <person name="Storesund J.E."/>
            <person name="Kallscheuer N."/>
            <person name="Luecker S."/>
            <person name="Lage O.M."/>
            <person name="Pohl T."/>
            <person name="Merkel B.J."/>
            <person name="Hornburger P."/>
            <person name="Mueller R.-W."/>
            <person name="Bruemmer F."/>
            <person name="Labrenz M."/>
            <person name="Spormann A.M."/>
            <person name="Op den Camp H."/>
            <person name="Overmann J."/>
            <person name="Amann R."/>
            <person name="Jetten M.S.M."/>
            <person name="Mascher T."/>
            <person name="Medema M.H."/>
            <person name="Devos D.P."/>
            <person name="Kaster A.-K."/>
            <person name="Ovreas L."/>
            <person name="Rohde M."/>
            <person name="Galperin M.Y."/>
            <person name="Jogler C."/>
        </authorList>
    </citation>
    <scope>NUCLEOTIDE SEQUENCE [LARGE SCALE GENOMIC DNA]</scope>
    <source>
        <strain evidence="6 7">OJF2</strain>
    </source>
</reference>
<evidence type="ECO:0000313" key="7">
    <source>
        <dbReference type="Proteomes" id="UP000324233"/>
    </source>
</evidence>
<dbReference type="GO" id="GO:0005576">
    <property type="term" value="C:extracellular region"/>
    <property type="evidence" value="ECO:0007669"/>
    <property type="project" value="TreeGrafter"/>
</dbReference>
<dbReference type="PANTHER" id="PTHR41695">
    <property type="entry name" value="1,4-ALPHA-GLUCAN BRANCHING ENZYME RV3031-RELATED"/>
    <property type="match status" value="1"/>
</dbReference>
<feature type="domain" description="Glycoside hydrolase family 57 N-terminal" evidence="4">
    <location>
        <begin position="96"/>
        <end position="203"/>
    </location>
</feature>
<dbReference type="Gene3D" id="1.20.1430.10">
    <property type="entry name" value="Families 57/38 glycoside transferase, middle domain"/>
    <property type="match status" value="1"/>
</dbReference>
<comment type="similarity">
    <text evidence="1 3">Belongs to the glycosyl hydrolase 57 family.</text>
</comment>
<feature type="domain" description="1,4-alpha-glucan branching enzyme C-terminal" evidence="5">
    <location>
        <begin position="356"/>
        <end position="447"/>
    </location>
</feature>
<evidence type="ECO:0000259" key="4">
    <source>
        <dbReference type="Pfam" id="PF03065"/>
    </source>
</evidence>
<dbReference type="Pfam" id="PF09210">
    <property type="entry name" value="BE_C"/>
    <property type="match status" value="1"/>
</dbReference>
<accession>A0A5B9W652</accession>
<dbReference type="Pfam" id="PF03065">
    <property type="entry name" value="Glyco_hydro_57"/>
    <property type="match status" value="1"/>
</dbReference>
<dbReference type="InterPro" id="IPR037090">
    <property type="entry name" value="57_glycoside_trans_central"/>
</dbReference>
<evidence type="ECO:0000313" key="6">
    <source>
        <dbReference type="EMBL" id="QEH36156.1"/>
    </source>
</evidence>
<dbReference type="GO" id="GO:0003844">
    <property type="term" value="F:1,4-alpha-glucan branching enzyme activity"/>
    <property type="evidence" value="ECO:0007669"/>
    <property type="project" value="UniProtKB-EC"/>
</dbReference>
<dbReference type="InterPro" id="IPR028995">
    <property type="entry name" value="Glyco_hydro_57/38_cen_sf"/>
</dbReference>
<dbReference type="EC" id="2.4.1.18" evidence="6"/>
<dbReference type="RefSeq" id="WP_148595871.1">
    <property type="nucleotide sequence ID" value="NZ_CP042997.1"/>
</dbReference>
<dbReference type="InterPro" id="IPR027291">
    <property type="entry name" value="Glyco_hydro_38_N_sf"/>
</dbReference>
<dbReference type="InterPro" id="IPR015293">
    <property type="entry name" value="BE_C"/>
</dbReference>
<organism evidence="6 7">
    <name type="scientific">Aquisphaera giovannonii</name>
    <dbReference type="NCBI Taxonomy" id="406548"/>
    <lineage>
        <taxon>Bacteria</taxon>
        <taxon>Pseudomonadati</taxon>
        <taxon>Planctomycetota</taxon>
        <taxon>Planctomycetia</taxon>
        <taxon>Isosphaerales</taxon>
        <taxon>Isosphaeraceae</taxon>
        <taxon>Aquisphaera</taxon>
    </lineage>
</organism>